<evidence type="ECO:0000259" key="1">
    <source>
        <dbReference type="Pfam" id="PF17919"/>
    </source>
</evidence>
<dbReference type="Proteomes" id="UP000675881">
    <property type="component" value="Chromosome 7"/>
</dbReference>
<feature type="domain" description="Reverse transcriptase/retrotransposon-derived protein RNase H-like" evidence="1">
    <location>
        <begin position="6"/>
        <end position="74"/>
    </location>
</feature>
<dbReference type="EMBL" id="HG994586">
    <property type="protein sequence ID" value="CAF2996413.1"/>
    <property type="molecule type" value="Genomic_DNA"/>
</dbReference>
<evidence type="ECO:0000313" key="2">
    <source>
        <dbReference type="EMBL" id="CAF2996413.1"/>
    </source>
</evidence>
<dbReference type="Pfam" id="PF17919">
    <property type="entry name" value="RT_RNaseH_2"/>
    <property type="match status" value="1"/>
</dbReference>
<accession>A0A7R8HCR0</accession>
<protein>
    <submittedName>
        <fullName evidence="2">(salmon louse) hypothetical protein</fullName>
    </submittedName>
</protein>
<dbReference type="InterPro" id="IPR043502">
    <property type="entry name" value="DNA/RNA_pol_sf"/>
</dbReference>
<reference evidence="2" key="1">
    <citation type="submission" date="2021-02" db="EMBL/GenBank/DDBJ databases">
        <authorList>
            <person name="Bekaert M."/>
        </authorList>
    </citation>
    <scope>NUCLEOTIDE SEQUENCE</scope>
    <source>
        <strain evidence="2">IoA-00</strain>
    </source>
</reference>
<organism evidence="2 3">
    <name type="scientific">Lepeophtheirus salmonis</name>
    <name type="common">Salmon louse</name>
    <name type="synonym">Caligus salmonis</name>
    <dbReference type="NCBI Taxonomy" id="72036"/>
    <lineage>
        <taxon>Eukaryota</taxon>
        <taxon>Metazoa</taxon>
        <taxon>Ecdysozoa</taxon>
        <taxon>Arthropoda</taxon>
        <taxon>Crustacea</taxon>
        <taxon>Multicrustacea</taxon>
        <taxon>Hexanauplia</taxon>
        <taxon>Copepoda</taxon>
        <taxon>Siphonostomatoida</taxon>
        <taxon>Caligidae</taxon>
        <taxon>Lepeophtheirus</taxon>
    </lineage>
</organism>
<proteinExistence type="predicted"/>
<sequence>MNSEGVKVSMVAATSLSHYDRSEPITIETYLSSKELGPVLIQKGITVRYVSKSLTPTEMESANIERELLTVKTSTHVATSGQIEFSSQLLQDVKNWSVYMMPIRVLLLLFNELDARFTSQIFKNTFKTMIDLCNECQINGNRNHIIWKDKSRRLSLCKYWGLTLWN</sequence>
<dbReference type="GO" id="GO:0071897">
    <property type="term" value="P:DNA biosynthetic process"/>
    <property type="evidence" value="ECO:0007669"/>
    <property type="project" value="UniProtKB-ARBA"/>
</dbReference>
<keyword evidence="3" id="KW-1185">Reference proteome</keyword>
<dbReference type="SUPFAM" id="SSF56672">
    <property type="entry name" value="DNA/RNA polymerases"/>
    <property type="match status" value="1"/>
</dbReference>
<dbReference type="AlphaFoldDB" id="A0A7R8HCR0"/>
<evidence type="ECO:0000313" key="3">
    <source>
        <dbReference type="Proteomes" id="UP000675881"/>
    </source>
</evidence>
<dbReference type="InterPro" id="IPR041577">
    <property type="entry name" value="RT_RNaseH_2"/>
</dbReference>
<name>A0A7R8HCR0_LEPSM</name>
<gene>
    <name evidence="2" type="ORF">LSAA_12970</name>
</gene>